<name>A0A8T0QJ16_PANVG</name>
<protein>
    <recommendedName>
        <fullName evidence="3">Ubiquitin-like protease family profile domain-containing protein</fullName>
    </recommendedName>
</protein>
<evidence type="ECO:0000313" key="1">
    <source>
        <dbReference type="EMBL" id="KAG2570736.1"/>
    </source>
</evidence>
<reference evidence="1" key="1">
    <citation type="submission" date="2020-05" db="EMBL/GenBank/DDBJ databases">
        <title>WGS assembly of Panicum virgatum.</title>
        <authorList>
            <person name="Lovell J.T."/>
            <person name="Jenkins J."/>
            <person name="Shu S."/>
            <person name="Juenger T.E."/>
            <person name="Schmutz J."/>
        </authorList>
    </citation>
    <scope>NUCLEOTIDE SEQUENCE</scope>
    <source>
        <strain evidence="1">AP13</strain>
    </source>
</reference>
<dbReference type="PANTHER" id="PTHR12606">
    <property type="entry name" value="SENTRIN/SUMO-SPECIFIC PROTEASE"/>
    <property type="match status" value="1"/>
</dbReference>
<dbReference type="GO" id="GO:0016926">
    <property type="term" value="P:protein desumoylation"/>
    <property type="evidence" value="ECO:0007669"/>
    <property type="project" value="TreeGrafter"/>
</dbReference>
<organism evidence="1 2">
    <name type="scientific">Panicum virgatum</name>
    <name type="common">Blackwell switchgrass</name>
    <dbReference type="NCBI Taxonomy" id="38727"/>
    <lineage>
        <taxon>Eukaryota</taxon>
        <taxon>Viridiplantae</taxon>
        <taxon>Streptophyta</taxon>
        <taxon>Embryophyta</taxon>
        <taxon>Tracheophyta</taxon>
        <taxon>Spermatophyta</taxon>
        <taxon>Magnoliopsida</taxon>
        <taxon>Liliopsida</taxon>
        <taxon>Poales</taxon>
        <taxon>Poaceae</taxon>
        <taxon>PACMAD clade</taxon>
        <taxon>Panicoideae</taxon>
        <taxon>Panicodae</taxon>
        <taxon>Paniceae</taxon>
        <taxon>Panicinae</taxon>
        <taxon>Panicum</taxon>
        <taxon>Panicum sect. Hiantes</taxon>
    </lineage>
</organism>
<evidence type="ECO:0000313" key="2">
    <source>
        <dbReference type="Proteomes" id="UP000823388"/>
    </source>
</evidence>
<dbReference type="SUPFAM" id="SSF54001">
    <property type="entry name" value="Cysteine proteinases"/>
    <property type="match status" value="1"/>
</dbReference>
<dbReference type="AlphaFoldDB" id="A0A8T0QJ16"/>
<gene>
    <name evidence="1" type="ORF">PVAP13_7KG016500</name>
</gene>
<dbReference type="GO" id="GO:0016929">
    <property type="term" value="F:deSUMOylase activity"/>
    <property type="evidence" value="ECO:0007669"/>
    <property type="project" value="TreeGrafter"/>
</dbReference>
<dbReference type="EMBL" id="CM029049">
    <property type="protein sequence ID" value="KAG2570736.1"/>
    <property type="molecule type" value="Genomic_DNA"/>
</dbReference>
<dbReference type="GO" id="GO:0005634">
    <property type="term" value="C:nucleus"/>
    <property type="evidence" value="ECO:0007669"/>
    <property type="project" value="TreeGrafter"/>
</dbReference>
<dbReference type="Proteomes" id="UP000823388">
    <property type="component" value="Chromosome 7K"/>
</dbReference>
<evidence type="ECO:0008006" key="3">
    <source>
        <dbReference type="Google" id="ProtNLM"/>
    </source>
</evidence>
<comment type="caution">
    <text evidence="1">The sequence shown here is derived from an EMBL/GenBank/DDBJ whole genome shotgun (WGS) entry which is preliminary data.</text>
</comment>
<proteinExistence type="predicted"/>
<sequence length="491" mass="57348">MISSANQKEIDEKDVELLCSLRDLEDNNVKTSRHNKPKKANTSAVALQDYECDDQNHAIIDSIINSPDKKILVRVDESFATYSHIKCLLDPHAYINGDVINPYINCIRAEKHLMSREGATVYLENTLISYVLWRDGKFLDDNKQNNKTDTIVERVTNYVTNDLLQGIQRQIDITRQIGKIEKYKWKDLQVASWPVTEIFKEQMQQDGVSCGLFMLNYIEYWTGDRLTDPITQQYISKFRPKLAAILLDTPLNTARGCDEIEDNTFEGAVDPDECQMIMNRKEWVTSSKPHPIGITLKKLQEILDTSKHMDQDCFNMGVRMIACEETVFLWDPLCHYLDLQFSSVCNFGWYHKYRVKIEIQELAKLFDAWPDIGIPLSACQMDPSKYYLDRIQKIGITLGRAMEAVQPEWNDDVYDCRCKIPDHIPKTFDSNLTGYVIINLMHMWDGVIYTQKWFLIEMLKYRGNEEPTENILKDLQETLRRLRDTYCEKYY</sequence>
<keyword evidence="2" id="KW-1185">Reference proteome</keyword>
<accession>A0A8T0QJ16</accession>
<dbReference type="InterPro" id="IPR038765">
    <property type="entry name" value="Papain-like_cys_pep_sf"/>
</dbReference>
<dbReference type="Gene3D" id="3.40.395.10">
    <property type="entry name" value="Adenoviral Proteinase, Chain A"/>
    <property type="match status" value="1"/>
</dbReference>
<dbReference type="PANTHER" id="PTHR12606:SF155">
    <property type="entry name" value="OS04G0316900 PROTEIN"/>
    <property type="match status" value="1"/>
</dbReference>